<dbReference type="STRING" id="695850.A0A067CHS4"/>
<dbReference type="OrthoDB" id="70387at2759"/>
<evidence type="ECO:0000313" key="2">
    <source>
        <dbReference type="Proteomes" id="UP000030745"/>
    </source>
</evidence>
<accession>A0A067CHS4</accession>
<name>A0A067CHS4_SAPPC</name>
<dbReference type="InterPro" id="IPR002110">
    <property type="entry name" value="Ankyrin_rpt"/>
</dbReference>
<dbReference type="Gene3D" id="1.25.40.20">
    <property type="entry name" value="Ankyrin repeat-containing domain"/>
    <property type="match status" value="2"/>
</dbReference>
<gene>
    <name evidence="1" type="ORF">SPRG_20152</name>
</gene>
<dbReference type="InterPro" id="IPR052050">
    <property type="entry name" value="SecEffector_AnkRepeat"/>
</dbReference>
<sequence length="354" mass="39969">MNHVLGSRDLLLVIAAYQRGFDHETLVLRRLLRDVRLHDLIQLQQKNAPQYRSACAAAFGPFHDRLRPRGFVYDWGRLQLRYHVQYYGLVYGHLGIVQSMTPFDCKVLAYTQWIVAAFFGHVHVLAFLYEHDRASYDTRAMRVASSNGHLDVVRFLHERGFPTDRLMHLACVGGHLALAQYARDMKLDYGIGTATINFTASNGHVETLRFLHEHGYEGFSPCAMDAAARHGHVAVVRFLHEARNEGCSEKALMDAAQHGHVQVVRFLEAHYAALDVAGAARVAAYMGHLDVVGVLLKRRRREIELGDLEKAARQGKIAAFSDQRKRACQTIIEYVAGGHRAKKRSESADSCRIQ</sequence>
<dbReference type="AlphaFoldDB" id="A0A067CHS4"/>
<dbReference type="InterPro" id="IPR036770">
    <property type="entry name" value="Ankyrin_rpt-contain_sf"/>
</dbReference>
<dbReference type="SUPFAM" id="SSF48403">
    <property type="entry name" value="Ankyrin repeat"/>
    <property type="match status" value="1"/>
</dbReference>
<protein>
    <submittedName>
        <fullName evidence="1">Uncharacterized protein</fullName>
    </submittedName>
</protein>
<reference evidence="1 2" key="1">
    <citation type="journal article" date="2013" name="PLoS Genet.">
        <title>Distinctive expansion of potential virulence genes in the genome of the oomycete fish pathogen Saprolegnia parasitica.</title>
        <authorList>
            <person name="Jiang R.H."/>
            <person name="de Bruijn I."/>
            <person name="Haas B.J."/>
            <person name="Belmonte R."/>
            <person name="Lobach L."/>
            <person name="Christie J."/>
            <person name="van den Ackerveken G."/>
            <person name="Bottin A."/>
            <person name="Bulone V."/>
            <person name="Diaz-Moreno S.M."/>
            <person name="Dumas B."/>
            <person name="Fan L."/>
            <person name="Gaulin E."/>
            <person name="Govers F."/>
            <person name="Grenville-Briggs L.J."/>
            <person name="Horner N.R."/>
            <person name="Levin J.Z."/>
            <person name="Mammella M."/>
            <person name="Meijer H.J."/>
            <person name="Morris P."/>
            <person name="Nusbaum C."/>
            <person name="Oome S."/>
            <person name="Phillips A.J."/>
            <person name="van Rooyen D."/>
            <person name="Rzeszutek E."/>
            <person name="Saraiva M."/>
            <person name="Secombes C.J."/>
            <person name="Seidl M.F."/>
            <person name="Snel B."/>
            <person name="Stassen J.H."/>
            <person name="Sykes S."/>
            <person name="Tripathy S."/>
            <person name="van den Berg H."/>
            <person name="Vega-Arreguin J.C."/>
            <person name="Wawra S."/>
            <person name="Young S.K."/>
            <person name="Zeng Q."/>
            <person name="Dieguez-Uribeondo J."/>
            <person name="Russ C."/>
            <person name="Tyler B.M."/>
            <person name="van West P."/>
        </authorList>
    </citation>
    <scope>NUCLEOTIDE SEQUENCE [LARGE SCALE GENOMIC DNA]</scope>
    <source>
        <strain evidence="1 2">CBS 223.65</strain>
    </source>
</reference>
<proteinExistence type="predicted"/>
<dbReference type="Proteomes" id="UP000030745">
    <property type="component" value="Unassembled WGS sequence"/>
</dbReference>
<dbReference type="RefSeq" id="XP_012200773.1">
    <property type="nucleotide sequence ID" value="XM_012345383.1"/>
</dbReference>
<keyword evidence="2" id="KW-1185">Reference proteome</keyword>
<organism evidence="1 2">
    <name type="scientific">Saprolegnia parasitica (strain CBS 223.65)</name>
    <dbReference type="NCBI Taxonomy" id="695850"/>
    <lineage>
        <taxon>Eukaryota</taxon>
        <taxon>Sar</taxon>
        <taxon>Stramenopiles</taxon>
        <taxon>Oomycota</taxon>
        <taxon>Saprolegniomycetes</taxon>
        <taxon>Saprolegniales</taxon>
        <taxon>Saprolegniaceae</taxon>
        <taxon>Saprolegnia</taxon>
    </lineage>
</organism>
<dbReference type="KEGG" id="spar:SPRG_20152"/>
<dbReference type="PANTHER" id="PTHR46586">
    <property type="entry name" value="ANKYRIN REPEAT-CONTAINING PROTEIN"/>
    <property type="match status" value="1"/>
</dbReference>
<dbReference type="EMBL" id="KK583210">
    <property type="protein sequence ID" value="KDO28705.1"/>
    <property type="molecule type" value="Genomic_DNA"/>
</dbReference>
<evidence type="ECO:0000313" key="1">
    <source>
        <dbReference type="EMBL" id="KDO28705.1"/>
    </source>
</evidence>
<dbReference type="OMA" id="SADSCRI"/>
<dbReference type="Pfam" id="PF12796">
    <property type="entry name" value="Ank_2"/>
    <property type="match status" value="1"/>
</dbReference>
<dbReference type="PANTHER" id="PTHR46586:SF3">
    <property type="entry name" value="ANKYRIN REPEAT-CONTAINING PROTEIN"/>
    <property type="match status" value="1"/>
</dbReference>
<dbReference type="GeneID" id="24141362"/>
<dbReference type="VEuPathDB" id="FungiDB:SPRG_20152"/>